<dbReference type="EMBL" id="LJQG01000270">
    <property type="protein sequence ID" value="KPX14666.1"/>
    <property type="molecule type" value="Genomic_DNA"/>
</dbReference>
<dbReference type="CDD" id="cd13575">
    <property type="entry name" value="PBP2_PnhD"/>
    <property type="match status" value="1"/>
</dbReference>
<dbReference type="SUPFAM" id="SSF53850">
    <property type="entry name" value="Periplasmic binding protein-like II"/>
    <property type="match status" value="1"/>
</dbReference>
<dbReference type="GO" id="GO:0055085">
    <property type="term" value="P:transmembrane transport"/>
    <property type="evidence" value="ECO:0007669"/>
    <property type="project" value="InterPro"/>
</dbReference>
<dbReference type="Pfam" id="PF12974">
    <property type="entry name" value="Phosphonate-bd"/>
    <property type="match status" value="1"/>
</dbReference>
<feature type="coiled-coil region" evidence="3">
    <location>
        <begin position="316"/>
        <end position="343"/>
    </location>
</feature>
<dbReference type="GO" id="GO:0043190">
    <property type="term" value="C:ATP-binding cassette (ABC) transporter complex"/>
    <property type="evidence" value="ECO:0007669"/>
    <property type="project" value="InterPro"/>
</dbReference>
<dbReference type="InterPro" id="IPR017797">
    <property type="entry name" value="Phosphnate-bd"/>
</dbReference>
<evidence type="ECO:0000313" key="6">
    <source>
        <dbReference type="Proteomes" id="UP000050346"/>
    </source>
</evidence>
<dbReference type="GO" id="GO:0015716">
    <property type="term" value="P:organic phosphonate transport"/>
    <property type="evidence" value="ECO:0007669"/>
    <property type="project" value="InterPro"/>
</dbReference>
<dbReference type="NCBIfam" id="TIGR03431">
    <property type="entry name" value="PhnD"/>
    <property type="match status" value="1"/>
</dbReference>
<dbReference type="NCBIfam" id="TIGR01098">
    <property type="entry name" value="3A0109s03R"/>
    <property type="match status" value="1"/>
</dbReference>
<protein>
    <submittedName>
        <fullName evidence="5">Phosphonate ABC transporter periplasmic phosphonate-binding protein</fullName>
    </submittedName>
</protein>
<dbReference type="PROSITE" id="PS51257">
    <property type="entry name" value="PROKAR_LIPOPROTEIN"/>
    <property type="match status" value="1"/>
</dbReference>
<feature type="signal peptide" evidence="4">
    <location>
        <begin position="1"/>
        <end position="39"/>
    </location>
</feature>
<accession>A0A0P9RRA8</accession>
<keyword evidence="3" id="KW-0175">Coiled coil</keyword>
<feature type="chain" id="PRO_5006167483" evidence="4">
    <location>
        <begin position="40"/>
        <end position="350"/>
    </location>
</feature>
<dbReference type="PANTHER" id="PTHR35841">
    <property type="entry name" value="PHOSPHONATES-BINDING PERIPLASMIC PROTEIN"/>
    <property type="match status" value="1"/>
</dbReference>
<dbReference type="PANTHER" id="PTHR35841:SF1">
    <property type="entry name" value="PHOSPHONATES-BINDING PERIPLASMIC PROTEIN"/>
    <property type="match status" value="1"/>
</dbReference>
<organism evidence="5 6">
    <name type="scientific">Pseudomonas amygdali pv. dendropanacis</name>
    <dbReference type="NCBI Taxonomy" id="235272"/>
    <lineage>
        <taxon>Bacteria</taxon>
        <taxon>Pseudomonadati</taxon>
        <taxon>Pseudomonadota</taxon>
        <taxon>Gammaproteobacteria</taxon>
        <taxon>Pseudomonadales</taxon>
        <taxon>Pseudomonadaceae</taxon>
        <taxon>Pseudomonas</taxon>
        <taxon>Pseudomonas amygdali</taxon>
    </lineage>
</organism>
<evidence type="ECO:0000256" key="1">
    <source>
        <dbReference type="ARBA" id="ARBA00007162"/>
    </source>
</evidence>
<reference evidence="5 6" key="1">
    <citation type="submission" date="2015-09" db="EMBL/GenBank/DDBJ databases">
        <title>Genome announcement of multiple Pseudomonas syringae strains.</title>
        <authorList>
            <person name="Thakur S."/>
            <person name="Wang P.W."/>
            <person name="Gong Y."/>
            <person name="Weir B.S."/>
            <person name="Guttman D.S."/>
        </authorList>
    </citation>
    <scope>NUCLEOTIDE SEQUENCE [LARGE SCALE GENOMIC DNA]</scope>
    <source>
        <strain evidence="5 6">ICMP9150</strain>
    </source>
</reference>
<keyword evidence="2 4" id="KW-0732">Signal</keyword>
<comment type="similarity">
    <text evidence="1">Belongs to the phosphate/phosphite/phosphonate binding protein family.</text>
</comment>
<dbReference type="PATRIC" id="fig|235272.12.peg.4242"/>
<proteinExistence type="inferred from homology"/>
<gene>
    <name evidence="5" type="ORF">ALO71_04923</name>
</gene>
<name>A0A0P9RRA8_PSEA0</name>
<dbReference type="Gene3D" id="1.20.58.90">
    <property type="match status" value="1"/>
</dbReference>
<comment type="caution">
    <text evidence="5">The sequence shown here is derived from an EMBL/GenBank/DDBJ whole genome shotgun (WGS) entry which is preliminary data.</text>
</comment>
<dbReference type="AlphaFoldDB" id="A0A0P9RRA8"/>
<dbReference type="InterPro" id="IPR005770">
    <property type="entry name" value="PhnD"/>
</dbReference>
<sequence>MKLFNITLFIRRACMFKRIGRLLASAALLTACALGTVQAAEEKAINFGIMSTESSQNLKSIWQPFLDDMSRKTGLKVNATFASDYAGLIQGMRFNKVDVAWLGNKAAMEAVDRSNGEIFAQTSAANGDAGYWSLLIVRKDSPINSVEDMLKNAKSLTFGNGDPNSTSGYLVPGYYVFAKNHVDASTAFKRTLNSSHEVNALSVAKGQLDVATFNTESWDRLAVTQPDKVEQLKVIWKSPLIPADPIVWSKALSDENKAKIRDFFADYGDTAEEKTVLKNMQMGKFLKSSDDQLLPIRQLELFKQRTEVAASTTLDAQEKATRLKDIDASLNRLQERITELNQKTADSSAG</sequence>
<evidence type="ECO:0000256" key="4">
    <source>
        <dbReference type="SAM" id="SignalP"/>
    </source>
</evidence>
<evidence type="ECO:0000256" key="2">
    <source>
        <dbReference type="ARBA" id="ARBA00022729"/>
    </source>
</evidence>
<evidence type="ECO:0000313" key="5">
    <source>
        <dbReference type="EMBL" id="KPX14666.1"/>
    </source>
</evidence>
<dbReference type="Proteomes" id="UP000050346">
    <property type="component" value="Unassembled WGS sequence"/>
</dbReference>
<dbReference type="Gene3D" id="3.40.190.10">
    <property type="entry name" value="Periplasmic binding protein-like II"/>
    <property type="match status" value="2"/>
</dbReference>
<evidence type="ECO:0000256" key="3">
    <source>
        <dbReference type="SAM" id="Coils"/>
    </source>
</evidence>